<sequence length="584" mass="64367">MRKRLIHYPETNAGRPGFMQQPELFLIRIKSVFTVAILCSLISYACSDSVNTDYIYEGLEFDMPKVKEPEIPSYSVSLADMGGVADARTLNTDFFAKAIEHLAQKGGGTLIVPSGIWLTGPIVLQSNINLHLEAGAIIRFSPDFDLYPVIPCNFEGASTYRCQSPISAIDAENISITGSGIIDGNGHSWRPVKIGKVGEWHWADLLASGGALEDNGTYWFPSEEAARGYRLSEGKNLPPFSDIQQFREIRDYLRPVMLSIVNCKKVLLEGVTIQNSPAWAIHPLWCEDLVIRELQVRSPHHAQNGDGIDIESCRNVLVYNNCIDVGDDAICLKSGRDREGRDRGIPSENIVIKNNTVYHGHGGFVIGSEMSGGVRNVHVSDCRFLGTLVGIRFKSTRGRGGIVENIFISDIDMVNIVDDLIRFNMLYNIYTPQADNLIAGGSIIEAEPLSEDTPVFRNISIRGITGNSAGYAAIIRGLPEQKLENIVFKDLNLSGHKGMIIMFSDNVIVDNAIISCDKGAGLALYNCSNVNINNICLQPEARQPQVIVSGPETQQIGFGKNEWIKLRDELLLQNGVDKSSIIWN</sequence>
<dbReference type="PANTHER" id="PTHR31339:SF9">
    <property type="entry name" value="PLASMIN AND FIBRONECTIN-BINDING PROTEIN A"/>
    <property type="match status" value="1"/>
</dbReference>
<dbReference type="GO" id="GO:0005975">
    <property type="term" value="P:carbohydrate metabolic process"/>
    <property type="evidence" value="ECO:0007669"/>
    <property type="project" value="InterPro"/>
</dbReference>
<name>A0A9J6ZRL7_9BACT</name>
<dbReference type="Pfam" id="PF00295">
    <property type="entry name" value="Glyco_hydro_28"/>
    <property type="match status" value="1"/>
</dbReference>
<dbReference type="InterPro" id="IPR006626">
    <property type="entry name" value="PbH1"/>
</dbReference>
<protein>
    <submittedName>
        <fullName evidence="5">Glycoside hydrolase family 28 protein</fullName>
    </submittedName>
</protein>
<dbReference type="InterPro" id="IPR000743">
    <property type="entry name" value="Glyco_hydro_28"/>
</dbReference>
<accession>A0A9J6ZRL7</accession>
<comment type="similarity">
    <text evidence="1 4">Belongs to the glycosyl hydrolase 28 family.</text>
</comment>
<dbReference type="GO" id="GO:0004650">
    <property type="term" value="F:polygalacturonase activity"/>
    <property type="evidence" value="ECO:0007669"/>
    <property type="project" value="InterPro"/>
</dbReference>
<evidence type="ECO:0000313" key="6">
    <source>
        <dbReference type="Proteomes" id="UP001056426"/>
    </source>
</evidence>
<keyword evidence="3 4" id="KW-0326">Glycosidase</keyword>
<keyword evidence="2 4" id="KW-0378">Hydrolase</keyword>
<dbReference type="SMART" id="SM00710">
    <property type="entry name" value="PbH1"/>
    <property type="match status" value="5"/>
</dbReference>
<dbReference type="PROSITE" id="PS00502">
    <property type="entry name" value="POLYGALACTURONASE"/>
    <property type="match status" value="1"/>
</dbReference>
<dbReference type="AlphaFoldDB" id="A0A9J6ZRL7"/>
<dbReference type="EMBL" id="CP098400">
    <property type="protein sequence ID" value="URW80498.1"/>
    <property type="molecule type" value="Genomic_DNA"/>
</dbReference>
<dbReference type="InterPro" id="IPR011050">
    <property type="entry name" value="Pectin_lyase_fold/virulence"/>
</dbReference>
<dbReference type="SUPFAM" id="SSF51126">
    <property type="entry name" value="Pectin lyase-like"/>
    <property type="match status" value="1"/>
</dbReference>
<dbReference type="KEGG" id="alkq:M9189_03920"/>
<organism evidence="5 6">
    <name type="scientific">Xiashengella succiniciproducens</name>
    <dbReference type="NCBI Taxonomy" id="2949635"/>
    <lineage>
        <taxon>Bacteria</taxon>
        <taxon>Pseudomonadati</taxon>
        <taxon>Bacteroidota</taxon>
        <taxon>Bacteroidia</taxon>
        <taxon>Marinilabiliales</taxon>
        <taxon>Marinilabiliaceae</taxon>
        <taxon>Xiashengella</taxon>
    </lineage>
</organism>
<dbReference type="Gene3D" id="2.160.20.10">
    <property type="entry name" value="Single-stranded right-handed beta-helix, Pectin lyase-like"/>
    <property type="match status" value="1"/>
</dbReference>
<evidence type="ECO:0000256" key="2">
    <source>
        <dbReference type="ARBA" id="ARBA00022801"/>
    </source>
</evidence>
<reference evidence="5" key="1">
    <citation type="submission" date="2022-05" db="EMBL/GenBank/DDBJ databases">
        <authorList>
            <person name="Sun X."/>
        </authorList>
    </citation>
    <scope>NUCLEOTIDE SEQUENCE</scope>
    <source>
        <strain evidence="5">Ai-910</strain>
    </source>
</reference>
<evidence type="ECO:0000256" key="3">
    <source>
        <dbReference type="ARBA" id="ARBA00023295"/>
    </source>
</evidence>
<dbReference type="PANTHER" id="PTHR31339">
    <property type="entry name" value="PECTIN LYASE-RELATED"/>
    <property type="match status" value="1"/>
</dbReference>
<evidence type="ECO:0000256" key="4">
    <source>
        <dbReference type="RuleBase" id="RU361169"/>
    </source>
</evidence>
<reference evidence="5" key="2">
    <citation type="submission" date="2022-06" db="EMBL/GenBank/DDBJ databases">
        <title>Xiashengella guii gen. nov. sp. nov., a bacterium isolated form anaerobic digestion tank.</title>
        <authorList>
            <person name="Huang H."/>
        </authorList>
    </citation>
    <scope>NUCLEOTIDE SEQUENCE</scope>
    <source>
        <strain evidence="5">Ai-910</strain>
    </source>
</reference>
<proteinExistence type="inferred from homology"/>
<dbReference type="Proteomes" id="UP001056426">
    <property type="component" value="Chromosome"/>
</dbReference>
<dbReference type="InterPro" id="IPR012334">
    <property type="entry name" value="Pectin_lyas_fold"/>
</dbReference>
<dbReference type="InterPro" id="IPR051801">
    <property type="entry name" value="GH28_Enzymes"/>
</dbReference>
<keyword evidence="6" id="KW-1185">Reference proteome</keyword>
<evidence type="ECO:0000256" key="1">
    <source>
        <dbReference type="ARBA" id="ARBA00008834"/>
    </source>
</evidence>
<dbReference type="RefSeq" id="WP_250724758.1">
    <property type="nucleotide sequence ID" value="NZ_CP098400.1"/>
</dbReference>
<evidence type="ECO:0000313" key="5">
    <source>
        <dbReference type="EMBL" id="URW80498.1"/>
    </source>
</evidence>
<gene>
    <name evidence="5" type="ORF">M9189_03920</name>
</gene>